<reference evidence="2 3" key="1">
    <citation type="journal article" date="2007" name="Nature">
        <title>Evolution of genes and genomes on the Drosophila phylogeny.</title>
        <authorList>
            <consortium name="Drosophila 12 Genomes Consortium"/>
            <person name="Clark A.G."/>
            <person name="Eisen M.B."/>
            <person name="Smith D.R."/>
            <person name="Bergman C.M."/>
            <person name="Oliver B."/>
            <person name="Markow T.A."/>
            <person name="Kaufman T.C."/>
            <person name="Kellis M."/>
            <person name="Gelbart W."/>
            <person name="Iyer V.N."/>
            <person name="Pollard D.A."/>
            <person name="Sackton T.B."/>
            <person name="Larracuente A.M."/>
            <person name="Singh N.D."/>
            <person name="Abad J.P."/>
            <person name="Abt D.N."/>
            <person name="Adryan B."/>
            <person name="Aguade M."/>
            <person name="Akashi H."/>
            <person name="Anderson W.W."/>
            <person name="Aquadro C.F."/>
            <person name="Ardell D.H."/>
            <person name="Arguello R."/>
            <person name="Artieri C.G."/>
            <person name="Barbash D.A."/>
            <person name="Barker D."/>
            <person name="Barsanti P."/>
            <person name="Batterham P."/>
            <person name="Batzoglou S."/>
            <person name="Begun D."/>
            <person name="Bhutkar A."/>
            <person name="Blanco E."/>
            <person name="Bosak S.A."/>
            <person name="Bradley R.K."/>
            <person name="Brand A.D."/>
            <person name="Brent M.R."/>
            <person name="Brooks A.N."/>
            <person name="Brown R.H."/>
            <person name="Butlin R.K."/>
            <person name="Caggese C."/>
            <person name="Calvi B.R."/>
            <person name="Bernardo de Carvalho A."/>
            <person name="Caspi A."/>
            <person name="Castrezana S."/>
            <person name="Celniker S.E."/>
            <person name="Chang J.L."/>
            <person name="Chapple C."/>
            <person name="Chatterji S."/>
            <person name="Chinwalla A."/>
            <person name="Civetta A."/>
            <person name="Clifton S.W."/>
            <person name="Comeron J.M."/>
            <person name="Costello J.C."/>
            <person name="Coyne J.A."/>
            <person name="Daub J."/>
            <person name="David R.G."/>
            <person name="Delcher A.L."/>
            <person name="Delehaunty K."/>
            <person name="Do C.B."/>
            <person name="Ebling H."/>
            <person name="Edwards K."/>
            <person name="Eickbush T."/>
            <person name="Evans J.D."/>
            <person name="Filipski A."/>
            <person name="Findeiss S."/>
            <person name="Freyhult E."/>
            <person name="Fulton L."/>
            <person name="Fulton R."/>
            <person name="Garcia A.C."/>
            <person name="Gardiner A."/>
            <person name="Garfield D.A."/>
            <person name="Garvin B.E."/>
            <person name="Gibson G."/>
            <person name="Gilbert D."/>
            <person name="Gnerre S."/>
            <person name="Godfrey J."/>
            <person name="Good R."/>
            <person name="Gotea V."/>
            <person name="Gravely B."/>
            <person name="Greenberg A.J."/>
            <person name="Griffiths-Jones S."/>
            <person name="Gross S."/>
            <person name="Guigo R."/>
            <person name="Gustafson E.A."/>
            <person name="Haerty W."/>
            <person name="Hahn M.W."/>
            <person name="Halligan D.L."/>
            <person name="Halpern A.L."/>
            <person name="Halter G.M."/>
            <person name="Han M.V."/>
            <person name="Heger A."/>
            <person name="Hillier L."/>
            <person name="Hinrichs A.S."/>
            <person name="Holmes I."/>
            <person name="Hoskins R.A."/>
            <person name="Hubisz M.J."/>
            <person name="Hultmark D."/>
            <person name="Huntley M.A."/>
            <person name="Jaffe D.B."/>
            <person name="Jagadeeshan S."/>
            <person name="Jeck W.R."/>
            <person name="Johnson J."/>
            <person name="Jones C.D."/>
            <person name="Jordan W.C."/>
            <person name="Karpen G.H."/>
            <person name="Kataoka E."/>
            <person name="Keightley P.D."/>
            <person name="Kheradpour P."/>
            <person name="Kirkness E.F."/>
            <person name="Koerich L.B."/>
            <person name="Kristiansen K."/>
            <person name="Kudrna D."/>
            <person name="Kulathinal R.J."/>
            <person name="Kumar S."/>
            <person name="Kwok R."/>
            <person name="Lander E."/>
            <person name="Langley C.H."/>
            <person name="Lapoint R."/>
            <person name="Lazzaro B.P."/>
            <person name="Lee S.J."/>
            <person name="Levesque L."/>
            <person name="Li R."/>
            <person name="Lin C.F."/>
            <person name="Lin M.F."/>
            <person name="Lindblad-Toh K."/>
            <person name="Llopart A."/>
            <person name="Long M."/>
            <person name="Low L."/>
            <person name="Lozovsky E."/>
            <person name="Lu J."/>
            <person name="Luo M."/>
            <person name="Machado C.A."/>
            <person name="Makalowski W."/>
            <person name="Marzo M."/>
            <person name="Matsuda M."/>
            <person name="Matzkin L."/>
            <person name="McAllister B."/>
            <person name="McBride C.S."/>
            <person name="McKernan B."/>
            <person name="McKernan K."/>
            <person name="Mendez-Lago M."/>
            <person name="Minx P."/>
            <person name="Mollenhauer M.U."/>
            <person name="Montooth K."/>
            <person name="Mount S.M."/>
            <person name="Mu X."/>
            <person name="Myers E."/>
            <person name="Negre B."/>
            <person name="Newfeld S."/>
            <person name="Nielsen R."/>
            <person name="Noor M.A."/>
            <person name="O'Grady P."/>
            <person name="Pachter L."/>
            <person name="Papaceit M."/>
            <person name="Parisi M.J."/>
            <person name="Parisi M."/>
            <person name="Parts L."/>
            <person name="Pedersen J.S."/>
            <person name="Pesole G."/>
            <person name="Phillippy A.M."/>
            <person name="Ponting C.P."/>
            <person name="Pop M."/>
            <person name="Porcelli D."/>
            <person name="Powell J.R."/>
            <person name="Prohaska S."/>
            <person name="Pruitt K."/>
            <person name="Puig M."/>
            <person name="Quesneville H."/>
            <person name="Ram K.R."/>
            <person name="Rand D."/>
            <person name="Rasmussen M.D."/>
            <person name="Reed L.K."/>
            <person name="Reenan R."/>
            <person name="Reily A."/>
            <person name="Remington K.A."/>
            <person name="Rieger T.T."/>
            <person name="Ritchie M.G."/>
            <person name="Robin C."/>
            <person name="Rogers Y.H."/>
            <person name="Rohde C."/>
            <person name="Rozas J."/>
            <person name="Rubenfield M.J."/>
            <person name="Ruiz A."/>
            <person name="Russo S."/>
            <person name="Salzberg S.L."/>
            <person name="Sanchez-Gracia A."/>
            <person name="Saranga D.J."/>
            <person name="Sato H."/>
            <person name="Schaeffer S.W."/>
            <person name="Schatz M.C."/>
            <person name="Schlenke T."/>
            <person name="Schwartz R."/>
            <person name="Segarra C."/>
            <person name="Singh R.S."/>
            <person name="Sirot L."/>
            <person name="Sirota M."/>
            <person name="Sisneros N.B."/>
            <person name="Smith C.D."/>
            <person name="Smith T.F."/>
            <person name="Spieth J."/>
            <person name="Stage D.E."/>
            <person name="Stark A."/>
            <person name="Stephan W."/>
            <person name="Strausberg R.L."/>
            <person name="Strempel S."/>
            <person name="Sturgill D."/>
            <person name="Sutton G."/>
            <person name="Sutton G.G."/>
            <person name="Tao W."/>
            <person name="Teichmann S."/>
            <person name="Tobari Y.N."/>
            <person name="Tomimura Y."/>
            <person name="Tsolas J.M."/>
            <person name="Valente V.L."/>
            <person name="Venter E."/>
            <person name="Venter J.C."/>
            <person name="Vicario S."/>
            <person name="Vieira F.G."/>
            <person name="Vilella A.J."/>
            <person name="Villasante A."/>
            <person name="Walenz B."/>
            <person name="Wang J."/>
            <person name="Wasserman M."/>
            <person name="Watts T."/>
            <person name="Wilson D."/>
            <person name="Wilson R.K."/>
            <person name="Wing R.A."/>
            <person name="Wolfner M.F."/>
            <person name="Wong A."/>
            <person name="Wong G.K."/>
            <person name="Wu C.I."/>
            <person name="Wu G."/>
            <person name="Yamamoto D."/>
            <person name="Yang H.P."/>
            <person name="Yang S.P."/>
            <person name="Yorke J.A."/>
            <person name="Yoshida K."/>
            <person name="Zdobnov E."/>
            <person name="Zhang P."/>
            <person name="Zhang Y."/>
            <person name="Zimin A.V."/>
            <person name="Baldwin J."/>
            <person name="Abdouelleil A."/>
            <person name="Abdulkadir J."/>
            <person name="Abebe A."/>
            <person name="Abera B."/>
            <person name="Abreu J."/>
            <person name="Acer S.C."/>
            <person name="Aftuck L."/>
            <person name="Alexander A."/>
            <person name="An P."/>
            <person name="Anderson E."/>
            <person name="Anderson S."/>
            <person name="Arachi H."/>
            <person name="Azer M."/>
            <person name="Bachantsang P."/>
            <person name="Barry A."/>
            <person name="Bayul T."/>
            <person name="Berlin A."/>
            <person name="Bessette D."/>
            <person name="Bloom T."/>
            <person name="Blye J."/>
            <person name="Boguslavskiy L."/>
            <person name="Bonnet C."/>
            <person name="Boukhgalter B."/>
            <person name="Bourzgui I."/>
            <person name="Brown A."/>
            <person name="Cahill P."/>
            <person name="Channer S."/>
            <person name="Cheshatsang Y."/>
            <person name="Chuda L."/>
            <person name="Citroen M."/>
            <person name="Collymore A."/>
            <person name="Cooke P."/>
            <person name="Costello M."/>
            <person name="D'Aco K."/>
            <person name="Daza R."/>
            <person name="De Haan G."/>
            <person name="DeGray S."/>
            <person name="DeMaso C."/>
            <person name="Dhargay N."/>
            <person name="Dooley K."/>
            <person name="Dooley E."/>
            <person name="Doricent M."/>
            <person name="Dorje P."/>
            <person name="Dorjee K."/>
            <person name="Dupes A."/>
            <person name="Elong R."/>
            <person name="Falk J."/>
            <person name="Farina A."/>
            <person name="Faro S."/>
            <person name="Ferguson D."/>
            <person name="Fisher S."/>
            <person name="Foley C.D."/>
            <person name="Franke A."/>
            <person name="Friedrich D."/>
            <person name="Gadbois L."/>
            <person name="Gearin G."/>
            <person name="Gearin C.R."/>
            <person name="Giannoukos G."/>
            <person name="Goode T."/>
            <person name="Graham J."/>
            <person name="Grandbois E."/>
            <person name="Grewal S."/>
            <person name="Gyaltsen K."/>
            <person name="Hafez N."/>
            <person name="Hagos B."/>
            <person name="Hall J."/>
            <person name="Henson C."/>
            <person name="Hollinger A."/>
            <person name="Honan T."/>
            <person name="Huard M.D."/>
            <person name="Hughes L."/>
            <person name="Hurhula B."/>
            <person name="Husby M.E."/>
            <person name="Kamat A."/>
            <person name="Kanga B."/>
            <person name="Kashin S."/>
            <person name="Khazanovich D."/>
            <person name="Kisner P."/>
            <person name="Lance K."/>
            <person name="Lara M."/>
            <person name="Lee W."/>
            <person name="Lennon N."/>
            <person name="Letendre F."/>
            <person name="LeVine R."/>
            <person name="Lipovsky A."/>
            <person name="Liu X."/>
            <person name="Liu J."/>
            <person name="Liu S."/>
            <person name="Lokyitsang T."/>
            <person name="Lokyitsang Y."/>
            <person name="Lubonja R."/>
            <person name="Lui A."/>
            <person name="MacDonald P."/>
            <person name="Magnisalis V."/>
            <person name="Maru K."/>
            <person name="Matthews C."/>
            <person name="McCusker W."/>
            <person name="McDonough S."/>
            <person name="Mehta T."/>
            <person name="Meldrim J."/>
            <person name="Meneus L."/>
            <person name="Mihai O."/>
            <person name="Mihalev A."/>
            <person name="Mihova T."/>
            <person name="Mittelman R."/>
            <person name="Mlenga V."/>
            <person name="Montmayeur A."/>
            <person name="Mulrain L."/>
            <person name="Navidi A."/>
            <person name="Naylor J."/>
            <person name="Negash T."/>
            <person name="Nguyen T."/>
            <person name="Nguyen N."/>
            <person name="Nicol R."/>
            <person name="Norbu C."/>
            <person name="Norbu N."/>
            <person name="Novod N."/>
            <person name="O'Neill B."/>
            <person name="Osman S."/>
            <person name="Markiewicz E."/>
            <person name="Oyono O.L."/>
            <person name="Patti C."/>
            <person name="Phunkhang P."/>
            <person name="Pierre F."/>
            <person name="Priest M."/>
            <person name="Raghuraman S."/>
            <person name="Rege F."/>
            <person name="Reyes R."/>
            <person name="Rise C."/>
            <person name="Rogov P."/>
            <person name="Ross K."/>
            <person name="Ryan E."/>
            <person name="Settipalli S."/>
            <person name="Shea T."/>
            <person name="Sherpa N."/>
            <person name="Shi L."/>
            <person name="Shih D."/>
            <person name="Sparrow T."/>
            <person name="Spaulding J."/>
            <person name="Stalker J."/>
            <person name="Stange-Thomann N."/>
            <person name="Stavropoulos S."/>
            <person name="Stone C."/>
            <person name="Strader C."/>
            <person name="Tesfaye S."/>
            <person name="Thomson T."/>
            <person name="Thoulutsang Y."/>
            <person name="Thoulutsang D."/>
            <person name="Topham K."/>
            <person name="Topping I."/>
            <person name="Tsamla T."/>
            <person name="Vassiliev H."/>
            <person name="Vo A."/>
            <person name="Wangchuk T."/>
            <person name="Wangdi T."/>
            <person name="Weiand M."/>
            <person name="Wilkinson J."/>
            <person name="Wilson A."/>
            <person name="Yadav S."/>
            <person name="Young G."/>
            <person name="Yu Q."/>
            <person name="Zembek L."/>
            <person name="Zhong D."/>
            <person name="Zimmer A."/>
            <person name="Zwirko Z."/>
            <person name="Jaffe D.B."/>
            <person name="Alvarez P."/>
            <person name="Brockman W."/>
            <person name="Butler J."/>
            <person name="Chin C."/>
            <person name="Gnerre S."/>
            <person name="Grabherr M."/>
            <person name="Kleber M."/>
            <person name="Mauceli E."/>
            <person name="MacCallum I."/>
        </authorList>
    </citation>
    <scope>NUCLEOTIDE SEQUENCE [LARGE SCALE GENOMIC DNA]</scope>
    <source>
        <strain evidence="3">Tucson 14024-0371.13</strain>
    </source>
</reference>
<accession>B3MF81</accession>
<name>B3MF81_DROAN</name>
<dbReference type="HOGENOM" id="CLU_175030_0_0_1"/>
<dbReference type="EMBL" id="CH902619">
    <property type="protein sequence ID" value="EDV37709.1"/>
    <property type="molecule type" value="Genomic_DNA"/>
</dbReference>
<keyword evidence="3" id="KW-1185">Reference proteome</keyword>
<gene>
    <name evidence="2" type="primary">Dana\GF13585</name>
    <name evidence="2" type="synonym">dana_GLEANR_13598</name>
    <name evidence="2" type="ORF">GF13585</name>
</gene>
<evidence type="ECO:0000256" key="1">
    <source>
        <dbReference type="SAM" id="MobiDB-lite"/>
    </source>
</evidence>
<dbReference type="FunCoup" id="B3MF81">
    <property type="interactions" value="1"/>
</dbReference>
<dbReference type="AlphaFoldDB" id="B3MF81"/>
<sequence length="109" mass="13017">MDNLKKQRPKSLNLENKTLEETPTIPEKDVSNGDDVADATVESIEYDYMKYPNQKKKSLEKRLKPQKNVSFKMMVELVTYTDNWKMKMIESRLRTEEEQLKNSLKRRNF</sequence>
<dbReference type="KEGG" id="dan:6496424"/>
<dbReference type="eggNOG" id="ENOG502TBN1">
    <property type="taxonomic scope" value="Eukaryota"/>
</dbReference>
<organism evidence="2 3">
    <name type="scientific">Drosophila ananassae</name>
    <name type="common">Fruit fly</name>
    <dbReference type="NCBI Taxonomy" id="7217"/>
    <lineage>
        <taxon>Eukaryota</taxon>
        <taxon>Metazoa</taxon>
        <taxon>Ecdysozoa</taxon>
        <taxon>Arthropoda</taxon>
        <taxon>Hexapoda</taxon>
        <taxon>Insecta</taxon>
        <taxon>Pterygota</taxon>
        <taxon>Neoptera</taxon>
        <taxon>Endopterygota</taxon>
        <taxon>Diptera</taxon>
        <taxon>Brachycera</taxon>
        <taxon>Muscomorpha</taxon>
        <taxon>Ephydroidea</taxon>
        <taxon>Drosophilidae</taxon>
        <taxon>Drosophila</taxon>
        <taxon>Sophophora</taxon>
    </lineage>
</organism>
<dbReference type="InParanoid" id="B3MF81"/>
<proteinExistence type="predicted"/>
<dbReference type="GeneID" id="6496424"/>
<evidence type="ECO:0000313" key="3">
    <source>
        <dbReference type="Proteomes" id="UP000007801"/>
    </source>
</evidence>
<dbReference type="OrthoDB" id="7847194at2759"/>
<protein>
    <submittedName>
        <fullName evidence="2">Uncharacterized protein</fullName>
    </submittedName>
</protein>
<dbReference type="Proteomes" id="UP000007801">
    <property type="component" value="Unassembled WGS sequence"/>
</dbReference>
<dbReference type="STRING" id="7217.B3MF81"/>
<evidence type="ECO:0000313" key="2">
    <source>
        <dbReference type="EMBL" id="EDV37709.1"/>
    </source>
</evidence>
<dbReference type="OMA" id="TDDWKMQ"/>
<dbReference type="PhylomeDB" id="B3MF81"/>
<feature type="region of interest" description="Disordered" evidence="1">
    <location>
        <begin position="1"/>
        <end position="34"/>
    </location>
</feature>